<gene>
    <name evidence="1" type="ORF">MYCIT1_LOCUS15950</name>
</gene>
<protein>
    <submittedName>
        <fullName evidence="1">Uncharacterized protein</fullName>
    </submittedName>
</protein>
<name>A0AAD2H7Q6_9AGAR</name>
<organism evidence="1 2">
    <name type="scientific">Mycena citricolor</name>
    <dbReference type="NCBI Taxonomy" id="2018698"/>
    <lineage>
        <taxon>Eukaryota</taxon>
        <taxon>Fungi</taxon>
        <taxon>Dikarya</taxon>
        <taxon>Basidiomycota</taxon>
        <taxon>Agaricomycotina</taxon>
        <taxon>Agaricomycetes</taxon>
        <taxon>Agaricomycetidae</taxon>
        <taxon>Agaricales</taxon>
        <taxon>Marasmiineae</taxon>
        <taxon>Mycenaceae</taxon>
        <taxon>Mycena</taxon>
    </lineage>
</organism>
<comment type="caution">
    <text evidence="1">The sequence shown here is derived from an EMBL/GenBank/DDBJ whole genome shotgun (WGS) entry which is preliminary data.</text>
</comment>
<dbReference type="AlphaFoldDB" id="A0AAD2H7Q6"/>
<accession>A0AAD2H7Q6</accession>
<proteinExistence type="predicted"/>
<reference evidence="1" key="1">
    <citation type="submission" date="2023-11" db="EMBL/GenBank/DDBJ databases">
        <authorList>
            <person name="De Vega J J."/>
            <person name="De Vega J J."/>
        </authorList>
    </citation>
    <scope>NUCLEOTIDE SEQUENCE</scope>
</reference>
<keyword evidence="2" id="KW-1185">Reference proteome</keyword>
<dbReference type="EMBL" id="CAVNYO010000169">
    <property type="protein sequence ID" value="CAK5271063.1"/>
    <property type="molecule type" value="Genomic_DNA"/>
</dbReference>
<evidence type="ECO:0000313" key="2">
    <source>
        <dbReference type="Proteomes" id="UP001295794"/>
    </source>
</evidence>
<dbReference type="Proteomes" id="UP001295794">
    <property type="component" value="Unassembled WGS sequence"/>
</dbReference>
<evidence type="ECO:0000313" key="1">
    <source>
        <dbReference type="EMBL" id="CAK5271063.1"/>
    </source>
</evidence>
<sequence length="224" mass="24237">MVPDDLQRRQPKQRYPAKWRTPKMTQSTIIAASDTMNAMNATNAATIYPRRCEQSASKNAMPAMPAAMGCRMSACVAPCSVDAWPPLNGLMPNAEISFATARCQVKHKNDDRAHVPMRYPICAAVQLFPPRPSSTQNPNVPKRIDAPAASVKLQPDSSRTHAPLLAEALRKSIWLKVGADMLATMSSAIAEKIKNVPICSENIVSSGWVGDTKAEPTGVGDVLD</sequence>